<evidence type="ECO:0000259" key="5">
    <source>
        <dbReference type="Pfam" id="PF00890"/>
    </source>
</evidence>
<accession>A0A5N6T696</accession>
<dbReference type="SUPFAM" id="SSF56425">
    <property type="entry name" value="Succinate dehydrogenase/fumarate reductase flavoprotein, catalytic domain"/>
    <property type="match status" value="1"/>
</dbReference>
<organism evidence="6 7">
    <name type="scientific">Aspergillus pseudotamarii</name>
    <dbReference type="NCBI Taxonomy" id="132259"/>
    <lineage>
        <taxon>Eukaryota</taxon>
        <taxon>Fungi</taxon>
        <taxon>Dikarya</taxon>
        <taxon>Ascomycota</taxon>
        <taxon>Pezizomycotina</taxon>
        <taxon>Eurotiomycetes</taxon>
        <taxon>Eurotiomycetidae</taxon>
        <taxon>Eurotiales</taxon>
        <taxon>Aspergillaceae</taxon>
        <taxon>Aspergillus</taxon>
        <taxon>Aspergillus subgen. Circumdati</taxon>
    </lineage>
</organism>
<gene>
    <name evidence="6" type="ORF">BDV38DRAFT_278628</name>
</gene>
<reference evidence="6 7" key="1">
    <citation type="submission" date="2019-04" db="EMBL/GenBank/DDBJ databases">
        <title>Friends and foes A comparative genomics study of 23 Aspergillus species from section Flavi.</title>
        <authorList>
            <consortium name="DOE Joint Genome Institute"/>
            <person name="Kjaerbolling I."/>
            <person name="Vesth T."/>
            <person name="Frisvad J.C."/>
            <person name="Nybo J.L."/>
            <person name="Theobald S."/>
            <person name="Kildgaard S."/>
            <person name="Isbrandt T."/>
            <person name="Kuo A."/>
            <person name="Sato A."/>
            <person name="Lyhne E.K."/>
            <person name="Kogle M.E."/>
            <person name="Wiebenga A."/>
            <person name="Kun R.S."/>
            <person name="Lubbers R.J."/>
            <person name="Makela M.R."/>
            <person name="Barry K."/>
            <person name="Chovatia M."/>
            <person name="Clum A."/>
            <person name="Daum C."/>
            <person name="Haridas S."/>
            <person name="He G."/>
            <person name="LaButti K."/>
            <person name="Lipzen A."/>
            <person name="Mondo S."/>
            <person name="Riley R."/>
            <person name="Salamov A."/>
            <person name="Simmons B.A."/>
            <person name="Magnuson J.K."/>
            <person name="Henrissat B."/>
            <person name="Mortensen U.H."/>
            <person name="Larsen T.O."/>
            <person name="Devries R.P."/>
            <person name="Grigoriev I.V."/>
            <person name="Machida M."/>
            <person name="Baker S.E."/>
            <person name="Andersen M.R."/>
        </authorList>
    </citation>
    <scope>NUCLEOTIDE SEQUENCE [LARGE SCALE GENOMIC DNA]</scope>
    <source>
        <strain evidence="6 7">CBS 117625</strain>
    </source>
</reference>
<dbReference type="Gene3D" id="3.90.700.10">
    <property type="entry name" value="Succinate dehydrogenase/fumarate reductase flavoprotein, catalytic domain"/>
    <property type="match status" value="1"/>
</dbReference>
<dbReference type="InterPro" id="IPR036188">
    <property type="entry name" value="FAD/NAD-bd_sf"/>
</dbReference>
<proteinExistence type="predicted"/>
<keyword evidence="7" id="KW-1185">Reference proteome</keyword>
<evidence type="ECO:0000313" key="6">
    <source>
        <dbReference type="EMBL" id="KAE8141845.1"/>
    </source>
</evidence>
<dbReference type="InterPro" id="IPR027477">
    <property type="entry name" value="Succ_DH/fumarate_Rdtase_cat_sf"/>
</dbReference>
<evidence type="ECO:0000256" key="2">
    <source>
        <dbReference type="ARBA" id="ARBA00022630"/>
    </source>
</evidence>
<dbReference type="AlphaFoldDB" id="A0A5N6T696"/>
<dbReference type="PANTHER" id="PTHR43400">
    <property type="entry name" value="FUMARATE REDUCTASE"/>
    <property type="match status" value="1"/>
</dbReference>
<dbReference type="InterPro" id="IPR003953">
    <property type="entry name" value="FAD-dep_OxRdtase_2_FAD-bd"/>
</dbReference>
<comment type="cofactor">
    <cofactor evidence="1">
        <name>FAD</name>
        <dbReference type="ChEBI" id="CHEBI:57692"/>
    </cofactor>
</comment>
<keyword evidence="2" id="KW-0285">Flavoprotein</keyword>
<dbReference type="GO" id="GO:0008202">
    <property type="term" value="P:steroid metabolic process"/>
    <property type="evidence" value="ECO:0007669"/>
    <property type="project" value="UniProtKB-ARBA"/>
</dbReference>
<sequence length="515" mass="55208">MQSISVDVLVCGGGMSGMACAAFAAESGAKVLVVEKQAVVGGSSNYSAGMFWAPKNYQSLRSWVPDGDPQLQVAWMKDYLPAVQWMRENGIPTAQRFDGIMTIGIGFPIKIPDLHQHHRHRIQNTDTASQIFTNTAVVKLLQEQPGVPGSRIVGAIIRRGPVDGAGAVYYEVKAQHVVLATGGFQGNAELTSMHLGQGGDNIFVRSNRGSVGDGFTLATAVGSGTSRGMNTYYGHLLAAPLRSEEVNPKDFLSLAQYQSKYCLLVNESGRRFADETTGDEIVNQYLAKQEKRRGFLMFKYTIFPAVSGTTAQELTLYTLSDRTRRQHCISAPFPNAGEIDRLAKAREHGCNVASAPSLDGLAEILNQWGVDGPQALRTIEQYDRMIRLGDTTSTLDALVGKAGKPPVPLVDGEGPFFVMEVQPSITFTYGGVLIDTKGRALTPDKTPIPGLLIAGVDGGGFSNLGYAGGLALAFVTGLWAARTIATELKLPMPQLPAADLRDAGPHEDPVIASRL</sequence>
<dbReference type="Proteomes" id="UP000325672">
    <property type="component" value="Unassembled WGS sequence"/>
</dbReference>
<protein>
    <recommendedName>
        <fullName evidence="5">FAD-dependent oxidoreductase 2 FAD-binding domain-containing protein</fullName>
    </recommendedName>
</protein>
<dbReference type="PANTHER" id="PTHR43400:SF7">
    <property type="entry name" value="FAD-DEPENDENT OXIDOREDUCTASE 2 FAD BINDING DOMAIN-CONTAINING PROTEIN"/>
    <property type="match status" value="1"/>
</dbReference>
<evidence type="ECO:0000256" key="1">
    <source>
        <dbReference type="ARBA" id="ARBA00001974"/>
    </source>
</evidence>
<dbReference type="RefSeq" id="XP_031917908.1">
    <property type="nucleotide sequence ID" value="XM_032058785.1"/>
</dbReference>
<dbReference type="InterPro" id="IPR050315">
    <property type="entry name" value="FAD-oxidoreductase_2"/>
</dbReference>
<dbReference type="OrthoDB" id="7777654at2759"/>
<dbReference type="Gene3D" id="3.50.50.60">
    <property type="entry name" value="FAD/NAD(P)-binding domain"/>
    <property type="match status" value="1"/>
</dbReference>
<dbReference type="SUPFAM" id="SSF51905">
    <property type="entry name" value="FAD/NAD(P)-binding domain"/>
    <property type="match status" value="1"/>
</dbReference>
<dbReference type="GeneID" id="43642995"/>
<feature type="domain" description="FAD-dependent oxidoreductase 2 FAD-binding" evidence="5">
    <location>
        <begin position="7"/>
        <end position="86"/>
    </location>
</feature>
<keyword evidence="4" id="KW-0560">Oxidoreductase</keyword>
<name>A0A5N6T696_ASPPS</name>
<feature type="domain" description="FAD-dependent oxidoreductase 2 FAD-binding" evidence="5">
    <location>
        <begin position="129"/>
        <end position="458"/>
    </location>
</feature>
<dbReference type="Pfam" id="PF00890">
    <property type="entry name" value="FAD_binding_2"/>
    <property type="match status" value="2"/>
</dbReference>
<evidence type="ECO:0000256" key="3">
    <source>
        <dbReference type="ARBA" id="ARBA00022827"/>
    </source>
</evidence>
<keyword evidence="3" id="KW-0274">FAD</keyword>
<dbReference type="EMBL" id="ML743556">
    <property type="protein sequence ID" value="KAE8141845.1"/>
    <property type="molecule type" value="Genomic_DNA"/>
</dbReference>
<evidence type="ECO:0000256" key="4">
    <source>
        <dbReference type="ARBA" id="ARBA00023002"/>
    </source>
</evidence>
<evidence type="ECO:0000313" key="7">
    <source>
        <dbReference type="Proteomes" id="UP000325672"/>
    </source>
</evidence>
<dbReference type="GO" id="GO:0016491">
    <property type="term" value="F:oxidoreductase activity"/>
    <property type="evidence" value="ECO:0007669"/>
    <property type="project" value="UniProtKB-KW"/>
</dbReference>